<accession>A0A3Q0JFF3</accession>
<comment type="similarity">
    <text evidence="1">Belongs to the guanylate kinase family.</text>
</comment>
<evidence type="ECO:0000259" key="4">
    <source>
        <dbReference type="PROSITE" id="PS50052"/>
    </source>
</evidence>
<organism evidence="5 6">
    <name type="scientific">Diaphorina citri</name>
    <name type="common">Asian citrus psyllid</name>
    <dbReference type="NCBI Taxonomy" id="121845"/>
    <lineage>
        <taxon>Eukaryota</taxon>
        <taxon>Metazoa</taxon>
        <taxon>Ecdysozoa</taxon>
        <taxon>Arthropoda</taxon>
        <taxon>Hexapoda</taxon>
        <taxon>Insecta</taxon>
        <taxon>Pterygota</taxon>
        <taxon>Neoptera</taxon>
        <taxon>Paraneoptera</taxon>
        <taxon>Hemiptera</taxon>
        <taxon>Sternorrhyncha</taxon>
        <taxon>Psylloidea</taxon>
        <taxon>Psyllidae</taxon>
        <taxon>Diaphorininae</taxon>
        <taxon>Diaphorina</taxon>
    </lineage>
</organism>
<dbReference type="KEGG" id="dci:103520184"/>
<feature type="domain" description="Guanylate kinase-like" evidence="4">
    <location>
        <begin position="1"/>
        <end position="136"/>
    </location>
</feature>
<dbReference type="RefSeq" id="XP_026687212.1">
    <property type="nucleotide sequence ID" value="XM_026831411.1"/>
</dbReference>
<dbReference type="SUPFAM" id="SSF52540">
    <property type="entry name" value="P-loop containing nucleoside triphosphate hydrolases"/>
    <property type="match status" value="1"/>
</dbReference>
<evidence type="ECO:0000256" key="1">
    <source>
        <dbReference type="ARBA" id="ARBA00005790"/>
    </source>
</evidence>
<dbReference type="GO" id="GO:0004385">
    <property type="term" value="F:GMP kinase activity"/>
    <property type="evidence" value="ECO:0007669"/>
    <property type="project" value="TreeGrafter"/>
</dbReference>
<dbReference type="PaxDb" id="121845-A0A3Q0JFF3"/>
<evidence type="ECO:0000256" key="2">
    <source>
        <dbReference type="ARBA" id="ARBA00022679"/>
    </source>
</evidence>
<dbReference type="Pfam" id="PF00625">
    <property type="entry name" value="Guanylate_kin"/>
    <property type="match status" value="1"/>
</dbReference>
<reference evidence="6" key="1">
    <citation type="submission" date="2025-08" db="UniProtKB">
        <authorList>
            <consortium name="RefSeq"/>
        </authorList>
    </citation>
    <scope>IDENTIFICATION</scope>
</reference>
<gene>
    <name evidence="6" type="primary">LOC103520184</name>
</gene>
<dbReference type="InterPro" id="IPR008145">
    <property type="entry name" value="GK/Ca_channel_bsu"/>
</dbReference>
<dbReference type="GO" id="GO:0005829">
    <property type="term" value="C:cytosol"/>
    <property type="evidence" value="ECO:0007669"/>
    <property type="project" value="TreeGrafter"/>
</dbReference>
<sequence length="136" mass="15008">MEERIAAGEFLEHAEFAANLYGTSRAAVEAVINSGKTCVLDIEVQGVQQVKRAGGAMAGAVYVFVKPPSIEELETRLRGRGTETEDSLRRRLDLARRDMSYGKDSLRSYGKNSLRSYVEASVSSGNMLKIAFTEIW</sequence>
<keyword evidence="5" id="KW-1185">Reference proteome</keyword>
<protein>
    <submittedName>
        <fullName evidence="6">Guanylate kinase</fullName>
    </submittedName>
</protein>
<keyword evidence="3 6" id="KW-0418">Kinase</keyword>
<dbReference type="STRING" id="121845.A0A3Q0JFF3"/>
<dbReference type="PANTHER" id="PTHR23117:SF13">
    <property type="entry name" value="GUANYLATE KINASE"/>
    <property type="match status" value="1"/>
</dbReference>
<dbReference type="Gene3D" id="3.40.50.300">
    <property type="entry name" value="P-loop containing nucleotide triphosphate hydrolases"/>
    <property type="match status" value="1"/>
</dbReference>
<dbReference type="Proteomes" id="UP000079169">
    <property type="component" value="Unplaced"/>
</dbReference>
<name>A0A3Q0JFF3_DIACI</name>
<keyword evidence="2" id="KW-0808">Transferase</keyword>
<dbReference type="PROSITE" id="PS50052">
    <property type="entry name" value="GUANYLATE_KINASE_2"/>
    <property type="match status" value="1"/>
</dbReference>
<dbReference type="PANTHER" id="PTHR23117">
    <property type="entry name" value="GUANYLATE KINASE-RELATED"/>
    <property type="match status" value="1"/>
</dbReference>
<dbReference type="InterPro" id="IPR008144">
    <property type="entry name" value="Guanylate_kin-like_dom"/>
</dbReference>
<proteinExistence type="inferred from homology"/>
<dbReference type="AlphaFoldDB" id="A0A3Q0JFF3"/>
<dbReference type="GeneID" id="103520184"/>
<evidence type="ECO:0000313" key="5">
    <source>
        <dbReference type="Proteomes" id="UP000079169"/>
    </source>
</evidence>
<dbReference type="SMART" id="SM00072">
    <property type="entry name" value="GuKc"/>
    <property type="match status" value="1"/>
</dbReference>
<dbReference type="InterPro" id="IPR027417">
    <property type="entry name" value="P-loop_NTPase"/>
</dbReference>
<evidence type="ECO:0000313" key="6">
    <source>
        <dbReference type="RefSeq" id="XP_026687212.1"/>
    </source>
</evidence>
<evidence type="ECO:0000256" key="3">
    <source>
        <dbReference type="ARBA" id="ARBA00022777"/>
    </source>
</evidence>